<organism evidence="1 2">
    <name type="scientific">Mycolicibacterium litorale</name>
    <dbReference type="NCBI Taxonomy" id="758802"/>
    <lineage>
        <taxon>Bacteria</taxon>
        <taxon>Bacillati</taxon>
        <taxon>Actinomycetota</taxon>
        <taxon>Actinomycetes</taxon>
        <taxon>Mycobacteriales</taxon>
        <taxon>Mycobacteriaceae</taxon>
        <taxon>Mycolicibacterium</taxon>
    </lineage>
</organism>
<dbReference type="RefSeq" id="WP_185292745.1">
    <property type="nucleotide sequence ID" value="NZ_AP023287.1"/>
</dbReference>
<dbReference type="Proteomes" id="UP000515734">
    <property type="component" value="Chromosome"/>
</dbReference>
<dbReference type="EMBL" id="AP023287">
    <property type="protein sequence ID" value="BCI54961.1"/>
    <property type="molecule type" value="Genomic_DNA"/>
</dbReference>
<evidence type="ECO:0000313" key="1">
    <source>
        <dbReference type="EMBL" id="BCI54961.1"/>
    </source>
</evidence>
<protein>
    <submittedName>
        <fullName evidence="1">Uncharacterized protein</fullName>
    </submittedName>
</protein>
<evidence type="ECO:0000313" key="2">
    <source>
        <dbReference type="Proteomes" id="UP000515734"/>
    </source>
</evidence>
<gene>
    <name evidence="1" type="ORF">NIIDNTM18_42390</name>
</gene>
<accession>A0A6S6PB57</accession>
<reference evidence="1 2" key="1">
    <citation type="submission" date="2020-07" db="EMBL/GenBank/DDBJ databases">
        <title>Complete genome sequence of Mycolicibacterium litorale like strain isolated from cardiac implantable electronic device infection.</title>
        <authorList>
            <person name="Fukano H."/>
            <person name="Miyama H."/>
            <person name="Hoshino Y."/>
        </authorList>
    </citation>
    <scope>NUCLEOTIDE SEQUENCE [LARGE SCALE GENOMIC DNA]</scope>
    <source>
        <strain evidence="1 2">NIIDNTM18</strain>
    </source>
</reference>
<name>A0A6S6PB57_9MYCO</name>
<proteinExistence type="predicted"/>
<dbReference type="AlphaFoldDB" id="A0A6S6PB57"/>
<sequence length="88" mass="10101">MKISVTFNSRYCETDCTFCNRRIHTASLWAPSWISELVGKARFGLHRRTPTHKRNRPTNELAPALQIDPVAFAKRQAQTRTVIDADET</sequence>